<protein>
    <submittedName>
        <fullName evidence="1">Uncharacterized protein</fullName>
    </submittedName>
</protein>
<dbReference type="Proteomes" id="UP000188184">
    <property type="component" value="Chromosome"/>
</dbReference>
<dbReference type="OrthoDB" id="9842288at2"/>
<proteinExistence type="predicted"/>
<evidence type="ECO:0000313" key="2">
    <source>
        <dbReference type="Proteomes" id="UP000188184"/>
    </source>
</evidence>
<organism evidence="1 2">
    <name type="scientific">Planococcus lenghuensis</name>
    <dbReference type="NCBI Taxonomy" id="2213202"/>
    <lineage>
        <taxon>Bacteria</taxon>
        <taxon>Bacillati</taxon>
        <taxon>Bacillota</taxon>
        <taxon>Bacilli</taxon>
        <taxon>Bacillales</taxon>
        <taxon>Caryophanaceae</taxon>
        <taxon>Planococcus</taxon>
    </lineage>
</organism>
<name>A0A1Q2KVI3_9BACL</name>
<dbReference type="Gene3D" id="6.10.320.10">
    <property type="match status" value="1"/>
</dbReference>
<gene>
    <name evidence="1" type="ORF">B0X71_03325</name>
</gene>
<accession>A0A1Q2KVI3</accession>
<sequence length="179" mass="19754">MATTLSISELLQLQSTLRREANKAEAQIAEGAYTETNGDIETESVSVEELEAAIGKLDELNALSIQVADKLHDANRGTVVTHTKANGSEVNLNLASALDYVKQVRRKAALFELLGNQKKTSVQNVYGGSERIITERSYDIEHYAKESEALMKEANRLSREIERQSVLVMVEVNGVDAYL</sequence>
<dbReference type="AlphaFoldDB" id="A0A1Q2KVI3"/>
<evidence type="ECO:0000313" key="1">
    <source>
        <dbReference type="EMBL" id="AQQ52235.1"/>
    </source>
</evidence>
<dbReference type="KEGG" id="pmar:B0X71_03325"/>
<dbReference type="RefSeq" id="WP_077588110.1">
    <property type="nucleotide sequence ID" value="NZ_CP019640.1"/>
</dbReference>
<keyword evidence="2" id="KW-1185">Reference proteome</keyword>
<reference evidence="1 2" key="1">
    <citation type="submission" date="2017-02" db="EMBL/GenBank/DDBJ databases">
        <title>The complete genomic sequence of a novel cold adapted crude oil-degrading bacterium Planococcus qaidamina Y42.</title>
        <authorList>
            <person name="Yang R."/>
        </authorList>
    </citation>
    <scope>NUCLEOTIDE SEQUENCE [LARGE SCALE GENOMIC DNA]</scope>
    <source>
        <strain evidence="1 2">Y42</strain>
    </source>
</reference>
<dbReference type="EMBL" id="CP019640">
    <property type="protein sequence ID" value="AQQ52235.1"/>
    <property type="molecule type" value="Genomic_DNA"/>
</dbReference>